<keyword evidence="1" id="KW-0472">Membrane</keyword>
<dbReference type="STRING" id="1121393.SAMN02745216_01839"/>
<name>A0A1M6K1U4_9BACT</name>
<dbReference type="AlphaFoldDB" id="A0A1M6K1U4"/>
<evidence type="ECO:0000256" key="1">
    <source>
        <dbReference type="SAM" id="Phobius"/>
    </source>
</evidence>
<dbReference type="Pfam" id="PF13584">
    <property type="entry name" value="BatD"/>
    <property type="match status" value="2"/>
</dbReference>
<gene>
    <name evidence="2" type="ORF">SAMN02745216_01839</name>
</gene>
<evidence type="ECO:0000313" key="2">
    <source>
        <dbReference type="EMBL" id="SHJ52832.1"/>
    </source>
</evidence>
<dbReference type="OrthoDB" id="5409140at2"/>
<reference evidence="3" key="1">
    <citation type="submission" date="2016-11" db="EMBL/GenBank/DDBJ databases">
        <authorList>
            <person name="Varghese N."/>
            <person name="Submissions S."/>
        </authorList>
    </citation>
    <scope>NUCLEOTIDE SEQUENCE [LARGE SCALE GENOMIC DNA]</scope>
    <source>
        <strain evidence="3">DSM 16219</strain>
    </source>
</reference>
<dbReference type="PANTHER" id="PTHR40940">
    <property type="entry name" value="PROTEIN BATD-RELATED"/>
    <property type="match status" value="1"/>
</dbReference>
<protein>
    <submittedName>
        <fullName evidence="2">Oxygen tolerance</fullName>
    </submittedName>
</protein>
<accession>A0A1M6K1U4</accession>
<organism evidence="2 3">
    <name type="scientific">Desulfatibacillum alkenivorans DSM 16219</name>
    <dbReference type="NCBI Taxonomy" id="1121393"/>
    <lineage>
        <taxon>Bacteria</taxon>
        <taxon>Pseudomonadati</taxon>
        <taxon>Thermodesulfobacteriota</taxon>
        <taxon>Desulfobacteria</taxon>
        <taxon>Desulfobacterales</taxon>
        <taxon>Desulfatibacillaceae</taxon>
        <taxon>Desulfatibacillum</taxon>
    </lineage>
</organism>
<keyword evidence="3" id="KW-1185">Reference proteome</keyword>
<dbReference type="EMBL" id="FQZU01000008">
    <property type="protein sequence ID" value="SHJ52832.1"/>
    <property type="molecule type" value="Genomic_DNA"/>
</dbReference>
<evidence type="ECO:0000313" key="3">
    <source>
        <dbReference type="Proteomes" id="UP000183994"/>
    </source>
</evidence>
<proteinExistence type="predicted"/>
<dbReference type="Proteomes" id="UP000183994">
    <property type="component" value="Unassembled WGS sequence"/>
</dbReference>
<keyword evidence="1" id="KW-0812">Transmembrane</keyword>
<dbReference type="InterPro" id="IPR025738">
    <property type="entry name" value="BatD"/>
</dbReference>
<keyword evidence="1" id="KW-1133">Transmembrane helix</keyword>
<sequence length="602" mass="64839">MVKKPAAMKSLRENIANAFTIMPILLILAFLLAPGLCMADVSVSLDASPNRVQTGDVFNLSVTVSGAGSADDIQLRGTNGLEVGRPGQSSRTSIVNGRIDRSITYTYGISAPKTGTYTLGPAIVTIGGKQYGSNTARVTVDPLGEIKGRENDAMFFTAEVLPKQAYAGQDILCRVRFYWSIPLRDIQFEGFPDIENLEFSQIGDSRQFQKTINGKAFNVAELVHQVIPSATGDYEIPPLAVKAEVIKSSGRPSRFPRGFFDDQFFGNEQVVKTRVLSEPVSFSVKALPTEGAPGGFNGLIGRFSIQADLDPKEVKAGDSATLTVTLSGRGNVQLLPDLDLPPLPGVKVYPSDPQLEDNRDGQGPFGKKTMQWALVPQTEGDVAVPAFSVPYFNTGTGKYEYAKTREINLHVLPGAVHAAPAPTQEMQVNSASKHRVQMLGEDILKIHETPKAVAPGMGQTMPVWLGVLIIGFPFLPLAGALIIRSGGEKRAQQAGVRASKKAYAAFAKAVRDLGADKSVEAFRALQEYLALRLGLEAATLTSHEAEEKMLAAGVDPESASRLKQVFSSLETCVFSQCGSQFSPEVRQELLDVVRAVDKKVKV</sequence>
<dbReference type="PANTHER" id="PTHR40940:SF2">
    <property type="entry name" value="BATD"/>
    <property type="match status" value="1"/>
</dbReference>
<feature type="transmembrane region" description="Helical" evidence="1">
    <location>
        <begin position="463"/>
        <end position="483"/>
    </location>
</feature>